<dbReference type="OrthoDB" id="7210118at2"/>
<dbReference type="STRING" id="439228.SAMN06295920_107152"/>
<evidence type="ECO:0000313" key="4">
    <source>
        <dbReference type="Proteomes" id="UP000189818"/>
    </source>
</evidence>
<accession>A0A1T5EQU0</accession>
<reference evidence="4" key="1">
    <citation type="submission" date="2017-02" db="EMBL/GenBank/DDBJ databases">
        <authorList>
            <person name="Varghese N."/>
            <person name="Submissions S."/>
        </authorList>
    </citation>
    <scope>NUCLEOTIDE SEQUENCE [LARGE SCALE GENOMIC DNA]</scope>
    <source>
        <strain evidence="4">UM2</strain>
    </source>
</reference>
<dbReference type="InterPro" id="IPR002878">
    <property type="entry name" value="ChsH2_C"/>
</dbReference>
<protein>
    <recommendedName>
        <fullName evidence="5">DNA-binding protein</fullName>
    </recommendedName>
</protein>
<dbReference type="Pfam" id="PF01796">
    <property type="entry name" value="OB_ChsH2_C"/>
    <property type="match status" value="1"/>
</dbReference>
<evidence type="ECO:0000313" key="3">
    <source>
        <dbReference type="EMBL" id="SKB86275.1"/>
    </source>
</evidence>
<organism evidence="3 4">
    <name type="scientific">Rhizorhabdus histidinilytica</name>
    <dbReference type="NCBI Taxonomy" id="439228"/>
    <lineage>
        <taxon>Bacteria</taxon>
        <taxon>Pseudomonadati</taxon>
        <taxon>Pseudomonadota</taxon>
        <taxon>Alphaproteobacteria</taxon>
        <taxon>Sphingomonadales</taxon>
        <taxon>Sphingomonadaceae</taxon>
        <taxon>Rhizorhabdus</taxon>
    </lineage>
</organism>
<sequence>MTTPLTNAPPRRYLPAIADGPKGEFWRSGKDGVLRITRCQDCRLWIHPHVDACRNCHSRNVRPEPVSGRGTVETWTINRQPWWGDLKQPYAVAIVTLVEQPGLNLTTNIVNCAFEDIHIGLPVRVVFENIEDVWLPLFEPDPDARPDRAARLP</sequence>
<gene>
    <name evidence="3" type="ORF">SAMN06295920_107152</name>
</gene>
<name>A0A1T5EQU0_9SPHN</name>
<feature type="domain" description="ChsH2 C-terminal OB-fold" evidence="1">
    <location>
        <begin position="65"/>
        <end position="128"/>
    </location>
</feature>
<dbReference type="RefSeq" id="WP_079649249.1">
    <property type="nucleotide sequence ID" value="NZ_FUYM01000007.1"/>
</dbReference>
<dbReference type="InterPro" id="IPR022002">
    <property type="entry name" value="ChsH2_Znr"/>
</dbReference>
<dbReference type="EMBL" id="FUYM01000007">
    <property type="protein sequence ID" value="SKB86275.1"/>
    <property type="molecule type" value="Genomic_DNA"/>
</dbReference>
<evidence type="ECO:0000259" key="1">
    <source>
        <dbReference type="Pfam" id="PF01796"/>
    </source>
</evidence>
<dbReference type="Proteomes" id="UP000189818">
    <property type="component" value="Unassembled WGS sequence"/>
</dbReference>
<dbReference type="Pfam" id="PF12172">
    <property type="entry name" value="zf-ChsH2"/>
    <property type="match status" value="1"/>
</dbReference>
<dbReference type="InterPro" id="IPR012340">
    <property type="entry name" value="NA-bd_OB-fold"/>
</dbReference>
<evidence type="ECO:0000259" key="2">
    <source>
        <dbReference type="Pfam" id="PF12172"/>
    </source>
</evidence>
<dbReference type="PANTHER" id="PTHR34075:SF5">
    <property type="entry name" value="BLR3430 PROTEIN"/>
    <property type="match status" value="1"/>
</dbReference>
<feature type="domain" description="ChsH2 rubredoxin-like zinc ribbon" evidence="2">
    <location>
        <begin position="26"/>
        <end position="61"/>
    </location>
</feature>
<dbReference type="InterPro" id="IPR052513">
    <property type="entry name" value="Thioester_dehydratase-like"/>
</dbReference>
<proteinExistence type="predicted"/>
<keyword evidence="4" id="KW-1185">Reference proteome</keyword>
<evidence type="ECO:0008006" key="5">
    <source>
        <dbReference type="Google" id="ProtNLM"/>
    </source>
</evidence>
<dbReference type="SUPFAM" id="SSF50249">
    <property type="entry name" value="Nucleic acid-binding proteins"/>
    <property type="match status" value="1"/>
</dbReference>
<dbReference type="PANTHER" id="PTHR34075">
    <property type="entry name" value="BLR3430 PROTEIN"/>
    <property type="match status" value="1"/>
</dbReference>
<dbReference type="AlphaFoldDB" id="A0A1T5EQU0"/>